<organism evidence="2">
    <name type="scientific">marine sediment metagenome</name>
    <dbReference type="NCBI Taxonomy" id="412755"/>
    <lineage>
        <taxon>unclassified sequences</taxon>
        <taxon>metagenomes</taxon>
        <taxon>ecological metagenomes</taxon>
    </lineage>
</organism>
<evidence type="ECO:0000313" key="2">
    <source>
        <dbReference type="EMBL" id="KKL99075.1"/>
    </source>
</evidence>
<name>A0A0F9IZI5_9ZZZZ</name>
<evidence type="ECO:0000256" key="1">
    <source>
        <dbReference type="SAM" id="Phobius"/>
    </source>
</evidence>
<accession>A0A0F9IZI5</accession>
<feature type="transmembrane region" description="Helical" evidence="1">
    <location>
        <begin position="73"/>
        <end position="94"/>
    </location>
</feature>
<comment type="caution">
    <text evidence="2">The sequence shown here is derived from an EMBL/GenBank/DDBJ whole genome shotgun (WGS) entry which is preliminary data.</text>
</comment>
<keyword evidence="1" id="KW-0812">Transmembrane</keyword>
<keyword evidence="1" id="KW-0472">Membrane</keyword>
<dbReference type="AlphaFoldDB" id="A0A0F9IZI5"/>
<keyword evidence="1" id="KW-1133">Transmembrane helix</keyword>
<dbReference type="EMBL" id="LAZR01017760">
    <property type="protein sequence ID" value="KKL99075.1"/>
    <property type="molecule type" value="Genomic_DNA"/>
</dbReference>
<sequence>MKNNLLHMHGEFEKRPAVRVVHEDGQDVYYTPYGRGRPIFDPGREVDIHHIHRLWAEGERADRIERSRKRHMLVVVFGVLAFALGVLALLIQAFK</sequence>
<protein>
    <submittedName>
        <fullName evidence="2">Uncharacterized protein</fullName>
    </submittedName>
</protein>
<gene>
    <name evidence="2" type="ORF">LCGC14_1818090</name>
</gene>
<reference evidence="2" key="1">
    <citation type="journal article" date="2015" name="Nature">
        <title>Complex archaea that bridge the gap between prokaryotes and eukaryotes.</title>
        <authorList>
            <person name="Spang A."/>
            <person name="Saw J.H."/>
            <person name="Jorgensen S.L."/>
            <person name="Zaremba-Niedzwiedzka K."/>
            <person name="Martijn J."/>
            <person name="Lind A.E."/>
            <person name="van Eijk R."/>
            <person name="Schleper C."/>
            <person name="Guy L."/>
            <person name="Ettema T.J."/>
        </authorList>
    </citation>
    <scope>NUCLEOTIDE SEQUENCE</scope>
</reference>
<proteinExistence type="predicted"/>